<dbReference type="AlphaFoldDB" id="A0A6A0AG77"/>
<dbReference type="EMBL" id="BLLF01005321">
    <property type="protein sequence ID" value="GFH31044.1"/>
    <property type="molecule type" value="Genomic_DNA"/>
</dbReference>
<protein>
    <submittedName>
        <fullName evidence="1">Uncharacterized protein</fullName>
    </submittedName>
</protein>
<feature type="non-terminal residue" evidence="1">
    <location>
        <position position="1"/>
    </location>
</feature>
<dbReference type="Proteomes" id="UP000485058">
    <property type="component" value="Unassembled WGS sequence"/>
</dbReference>
<comment type="caution">
    <text evidence="1">The sequence shown here is derived from an EMBL/GenBank/DDBJ whole genome shotgun (WGS) entry which is preliminary data.</text>
</comment>
<sequence length="70" mass="7955">MEDISLGTGKLNPQFVLKELPILLGLEDKRVMSVVKELVGSRRRLLLVQAVSQHRQKRSEEMVTSLLDLL</sequence>
<gene>
    <name evidence="1" type="ORF">HaLaN_30001</name>
</gene>
<accession>A0A6A0AG77</accession>
<reference evidence="1 2" key="1">
    <citation type="submission" date="2020-02" db="EMBL/GenBank/DDBJ databases">
        <title>Draft genome sequence of Haematococcus lacustris strain NIES-144.</title>
        <authorList>
            <person name="Morimoto D."/>
            <person name="Nakagawa S."/>
            <person name="Yoshida T."/>
            <person name="Sawayama S."/>
        </authorList>
    </citation>
    <scope>NUCLEOTIDE SEQUENCE [LARGE SCALE GENOMIC DNA]</scope>
    <source>
        <strain evidence="1 2">NIES-144</strain>
    </source>
</reference>
<keyword evidence="2" id="KW-1185">Reference proteome</keyword>
<evidence type="ECO:0000313" key="2">
    <source>
        <dbReference type="Proteomes" id="UP000485058"/>
    </source>
</evidence>
<name>A0A6A0AG77_HAELA</name>
<feature type="non-terminal residue" evidence="1">
    <location>
        <position position="70"/>
    </location>
</feature>
<evidence type="ECO:0000313" key="1">
    <source>
        <dbReference type="EMBL" id="GFH31044.1"/>
    </source>
</evidence>
<proteinExistence type="predicted"/>
<organism evidence="1 2">
    <name type="scientific">Haematococcus lacustris</name>
    <name type="common">Green alga</name>
    <name type="synonym">Haematococcus pluvialis</name>
    <dbReference type="NCBI Taxonomy" id="44745"/>
    <lineage>
        <taxon>Eukaryota</taxon>
        <taxon>Viridiplantae</taxon>
        <taxon>Chlorophyta</taxon>
        <taxon>core chlorophytes</taxon>
        <taxon>Chlorophyceae</taxon>
        <taxon>CS clade</taxon>
        <taxon>Chlamydomonadales</taxon>
        <taxon>Haematococcaceae</taxon>
        <taxon>Haematococcus</taxon>
    </lineage>
</organism>